<reference evidence="3" key="1">
    <citation type="submission" date="2022-01" db="EMBL/GenBank/DDBJ databases">
        <authorList>
            <person name="Wang Y."/>
        </authorList>
    </citation>
    <scope>NUCLEOTIDE SEQUENCE</scope>
    <source>
        <strain evidence="3">WB101</strain>
    </source>
</reference>
<keyword evidence="1" id="KW-0456">Lyase</keyword>
<evidence type="ECO:0000313" key="3">
    <source>
        <dbReference type="EMBL" id="MCG2590459.1"/>
    </source>
</evidence>
<dbReference type="InterPro" id="IPR032465">
    <property type="entry name" value="ACMSD"/>
</dbReference>
<comment type="caution">
    <text evidence="3">The sequence shown here is derived from an EMBL/GenBank/DDBJ whole genome shotgun (WGS) entry which is preliminary data.</text>
</comment>
<dbReference type="Proteomes" id="UP001165366">
    <property type="component" value="Unassembled WGS sequence"/>
</dbReference>
<dbReference type="RefSeq" id="WP_237855865.1">
    <property type="nucleotide sequence ID" value="NZ_JAKLWS010000033.1"/>
</dbReference>
<evidence type="ECO:0000313" key="4">
    <source>
        <dbReference type="Proteomes" id="UP001165366"/>
    </source>
</evidence>
<organism evidence="3 4">
    <name type="scientific">Rhodohalobacter sulfatireducens</name>
    <dbReference type="NCBI Taxonomy" id="2911366"/>
    <lineage>
        <taxon>Bacteria</taxon>
        <taxon>Pseudomonadati</taxon>
        <taxon>Balneolota</taxon>
        <taxon>Balneolia</taxon>
        <taxon>Balneolales</taxon>
        <taxon>Balneolaceae</taxon>
        <taxon>Rhodohalobacter</taxon>
    </lineage>
</organism>
<keyword evidence="4" id="KW-1185">Reference proteome</keyword>
<reference evidence="3" key="2">
    <citation type="submission" date="2024-05" db="EMBL/GenBank/DDBJ databases">
        <title>Rhodohalobacter halophilus gen. nov., sp. nov., a moderately halophilic member of the family Balneolaceae.</title>
        <authorList>
            <person name="Xia J."/>
        </authorList>
    </citation>
    <scope>NUCLEOTIDE SEQUENCE</scope>
    <source>
        <strain evidence="3">WB101</strain>
    </source>
</reference>
<dbReference type="InterPro" id="IPR006680">
    <property type="entry name" value="Amidohydro-rel"/>
</dbReference>
<dbReference type="PANTHER" id="PTHR21240">
    <property type="entry name" value="2-AMINO-3-CARBOXYLMUCONATE-6-SEMIALDEHYDE DECARBOXYLASE"/>
    <property type="match status" value="1"/>
</dbReference>
<protein>
    <submittedName>
        <fullName evidence="3">Amidohydrolase family protein</fullName>
    </submittedName>
</protein>
<sequence length="569" mass="66364">MNINTHTHLFTLRNVLSREAVRAIGNRLRHKNVPEYLVKGIENFIYDLSEKPRHLTEDQLLEEFVRAILSTDVFKDFSKNNLQKISALNAININAEHLSRATLKQILNALSAWGDANDNAESNLFDIYETLRIALMPSSTAITDHLLDHLQVDDALVGLMMDIRGDTESNRDEQRFHKQRDDLMEASLQRPGRVFPFFAVNPKRPDHFELMKDALENKGFVGVKLYPSLGYQVDSDEMMEVYDYCEEHDIPITMHCNHTGFYVEEEFIDYCNPEHWEPILAQHPSLKICFAHFDGHQSFSDPNGLDEGTWGKKILDLMQNEEYSGVYADVSYHTDMMGEPELEQHYLQKINELLNLPVVQDRILFGTDSWLLRLNMSDELFWSYFQDKLSGPQFERIASTNAKVFLGIDPMKENFERYIKFHKQNRKNVGAQPNSWLHDQVDADFKVKRDHPNWTLQRYPALVVLAAMGSQMYSKQKEQAFSRKAFITMQELKFWDFKFVDDSAFDQECKKLSLDLVNQCEAEGELEGEWTLNEARQMFETMIRNGETRFLDLSFQIDVMYSFDYGTDQ</sequence>
<feature type="domain" description="Amidohydrolase-related" evidence="2">
    <location>
        <begin position="161"/>
        <end position="407"/>
    </location>
</feature>
<gene>
    <name evidence="3" type="ORF">L6773_17920</name>
</gene>
<dbReference type="PANTHER" id="PTHR21240:SF28">
    <property type="entry name" value="ISO-OROTATE DECARBOXYLASE (EUROFUNG)"/>
    <property type="match status" value="1"/>
</dbReference>
<name>A0ABS9KHZ0_9BACT</name>
<dbReference type="Gene3D" id="3.20.20.140">
    <property type="entry name" value="Metal-dependent hydrolases"/>
    <property type="match status" value="1"/>
</dbReference>
<dbReference type="EMBL" id="JAKLWS010000033">
    <property type="protein sequence ID" value="MCG2590459.1"/>
    <property type="molecule type" value="Genomic_DNA"/>
</dbReference>
<proteinExistence type="predicted"/>
<dbReference type="InterPro" id="IPR032466">
    <property type="entry name" value="Metal_Hydrolase"/>
</dbReference>
<accession>A0ABS9KHZ0</accession>
<dbReference type="SUPFAM" id="SSF51556">
    <property type="entry name" value="Metallo-dependent hydrolases"/>
    <property type="match status" value="1"/>
</dbReference>
<evidence type="ECO:0000259" key="2">
    <source>
        <dbReference type="Pfam" id="PF04909"/>
    </source>
</evidence>
<evidence type="ECO:0000256" key="1">
    <source>
        <dbReference type="ARBA" id="ARBA00023239"/>
    </source>
</evidence>
<dbReference type="Pfam" id="PF04909">
    <property type="entry name" value="Amidohydro_2"/>
    <property type="match status" value="1"/>
</dbReference>